<dbReference type="Proteomes" id="UP000604046">
    <property type="component" value="Unassembled WGS sequence"/>
</dbReference>
<dbReference type="PROSITE" id="PS51471">
    <property type="entry name" value="FE2OG_OXY"/>
    <property type="match status" value="1"/>
</dbReference>
<evidence type="ECO:0000313" key="9">
    <source>
        <dbReference type="Proteomes" id="UP000604046"/>
    </source>
</evidence>
<evidence type="ECO:0000259" key="7">
    <source>
        <dbReference type="PROSITE" id="PS51471"/>
    </source>
</evidence>
<protein>
    <recommendedName>
        <fullName evidence="7">Fe2OG dioxygenase domain-containing protein</fullName>
    </recommendedName>
</protein>
<dbReference type="PANTHER" id="PTHR13271:SF151">
    <property type="entry name" value="SET DOMAIN-CONTAINING PROTEIN 4"/>
    <property type="match status" value="1"/>
</dbReference>
<evidence type="ECO:0000256" key="1">
    <source>
        <dbReference type="ARBA" id="ARBA00001961"/>
    </source>
</evidence>
<evidence type="ECO:0000256" key="6">
    <source>
        <dbReference type="SAM" id="MobiDB-lite"/>
    </source>
</evidence>
<feature type="region of interest" description="Disordered" evidence="6">
    <location>
        <begin position="1020"/>
        <end position="1110"/>
    </location>
</feature>
<feature type="compositionally biased region" description="Basic and acidic residues" evidence="6">
    <location>
        <begin position="1023"/>
        <end position="1035"/>
    </location>
</feature>
<keyword evidence="5" id="KW-0408">Iron</keyword>
<evidence type="ECO:0000256" key="2">
    <source>
        <dbReference type="ARBA" id="ARBA00022723"/>
    </source>
</evidence>
<feature type="compositionally biased region" description="Polar residues" evidence="6">
    <location>
        <begin position="1064"/>
        <end position="1078"/>
    </location>
</feature>
<comment type="caution">
    <text evidence="8">The sequence shown here is derived from an EMBL/GenBank/DDBJ whole genome shotgun (WGS) entry which is preliminary data.</text>
</comment>
<feature type="compositionally biased region" description="Basic and acidic residues" evidence="6">
    <location>
        <begin position="139"/>
        <end position="149"/>
    </location>
</feature>
<dbReference type="GO" id="GO:0005506">
    <property type="term" value="F:iron ion binding"/>
    <property type="evidence" value="ECO:0007669"/>
    <property type="project" value="InterPro"/>
</dbReference>
<feature type="compositionally biased region" description="Basic and acidic residues" evidence="6">
    <location>
        <begin position="395"/>
        <end position="405"/>
    </location>
</feature>
<sequence>MEDEAARTVARALESHASSLANPDVATVGRALASQAFATAPHAGVASAVKDPPEESQRVGKESAPADTDDAWDLAAAGALAQHAFRGSMEDEAARTVARALESHASSLANPDVATVGRALASQAFATAPHAGVASAVKDPPEESQRVGKESAPADTDDAWDMAEVGSVLASQSFDDTGAASHSVPSPDTLEASGFGQGGAASKGQCSQPGVGGQGEINETSAVRTAGGEPPGDLPRLPEACPSQGELEGGRAQPSQPRQPPAGQRSQPGVGGQGEINETSAVRNAGGEPPSDLPRLPEACPSQGELEGGRAQPSQPRQPPAGQRSQPGVGGQGEINETSAVRTAGGEPPGDLPRLPEACPSQGQLEGGRAHPSQPRQPPAGASSAGQPLSGPTPAERHGPEHEDSIATASDNLQGGAIAVGTEPCGCSGKSAVSTGPQPLPVPASGPPQSSQATKVVGHDASAGPAKALPPAAAAMVGRPQMSESGKDVAVAEGEQSSRKDGVAPVRQKEQGLGLPCGEERMGRSNETRDSSATRSRPPQPWEQHPLLPPPRANSRQELGGGPSLGNDMQVDLQKSDVAAGPGQMSSGAMAPEVPRSSLEGAEDRRAWVVQGTIHSVPPAPPAPPAREASPYRSASPGMRPSEARPFYELMREMREMWSAPSAPSAPQPLQPPQAAQAAQAAQPPQAPLQASQLPSQGPGAPSAGALPAPGALQSALPAPETQRKPSKSVEVQAELASRDFSREQLQLQDFRSKLQGARQLLPELRGCRRDLDSAVQAIEARSGELRQRCAEAEREALEDFEVLRNHLNSVESLKQAVLTRERDVRLRLAGQIEDFCQRLLQADGSSHSSTAAAFRAEFPDLHAAADALCSRACSLPQVEVPIDDVPFEARMRADKLRRHVVAERLLRAKDMCLWRMEQQRRQLIAETSEGAEWIRHLGSMLDRYAEELGHVCYFCSERFSAASANTRCAWNQAASPSGRALSPDRRVPQQLWGGGVHFWVPLPSPVSAAAAAAVAAAGSAQDYRDLRDPRDPREPWASAPLYPPPPPWADLPEAWPPPPPQVSAGSTRVSRASSPTGTRYAGKSVSGPASSRRDLAAFGQGPGDAPVPLSRGPAAFVERRCGGGGPLPAAEVQFEMRKAFCASAGVHDSSGDAKRSMLGGGDVMCKGADRTDGMRQPVIESAPNVMVHGMLQELCAVVRPCRSKHVGFEILSTNKAYFGVESAIWIYLVHNVDLSIACGTVCKTFFASIAHFADCLRASDSKVAEGDLVEAERLLAASADVTPALHLALQIGAAPETVELLAACCSRLNVWLPEPAVVTWARATCRAALSGRRSSLRGATAKLDALLLAGADINSIGRGCETALHILARTFQARLESHRYAMRSQNLARDVQDVVVKVHVHDMQAQAQALMRAWLMERVRQLLKGRLDTLVHLTIFRSEYSTVCVTMSDELRLMRLMLPIVATPSVFICFHSCLICDEAVCHAVYGSSGLEEEDLCHAPLSECQAPLLTTAASAASAAASMASVACRRGVQVRRRAWRSWAEQLGIEAPKVELASLKDTFGNDLRGMIATSSIDMDEAIITVPSKRALQVTTGGSCPAGENFAATEDWQNLPWWAQLGMLVLREAKSGDSFLKEWTASLPRDFPDLPMNWTEEELELLEYQPILRQIQKQRHELQVAFAQAQKCSLDFTEAEFTWAVQVVRSRAFSGPYEGRNAQDRLVQLAFAATLWLPRAQRSLLWQIFPIVLLHLVHPSDSVFAVCTPSFCTALSGALRVLFAELRTFSVFSSLDRSLSVLRAGVGAASGALSLEASLNGALAVALAIPLQDFLVGQTSQLKRHVVCPVVDYLNHDSNAISDIAYEYFGNVFAVRVNGTFQDGEEVCINYGEKRSNDTLLQFYGFVERDNANDTYTLDLLQYLDEEAAASGQTLEVRLSRTGPDDESFERLLLLLAGGCEADSAGRIGASEEAMAWKAVAIACEAELQRRSAGAARELDMEGTGARALAARFAAEKEKVLLACRAHAESRCRPASSAPLSVLSRATVLPSYQDAAAWQHEWASGVFGESDLASLLREGFVILPGAFDESLALNAKEECQKLDASATTVTTNRCNRGSRSAWLDFGEAEGLAELEARLPALSRLGRMLAGLPARVHGLGGFGEALKVHPAAMIAVYPEQAAQYALHKDSYAPSDNDPATGATRRLTILAYLNDWQEGHGGELRLHAGDTRPDPRRFQSVEPKAGTVVVFDSRRVWHAVAPSLSGNRWAMTLWVH</sequence>
<feature type="region of interest" description="Disordered" evidence="6">
    <location>
        <begin position="1"/>
        <end position="23"/>
    </location>
</feature>
<feature type="compositionally biased region" description="Basic and acidic residues" evidence="6">
    <location>
        <begin position="518"/>
        <end position="532"/>
    </location>
</feature>
<keyword evidence="3" id="KW-0223">Dioxygenase</keyword>
<dbReference type="GO" id="GO:0016279">
    <property type="term" value="F:protein-lysine N-methyltransferase activity"/>
    <property type="evidence" value="ECO:0007669"/>
    <property type="project" value="TreeGrafter"/>
</dbReference>
<accession>A0A812QFR0</accession>
<dbReference type="PANTHER" id="PTHR13271">
    <property type="entry name" value="UNCHARACTERIZED PUTATIVE METHYLTRANSFERASE"/>
    <property type="match status" value="1"/>
</dbReference>
<dbReference type="InterPro" id="IPR046341">
    <property type="entry name" value="SET_dom_sf"/>
</dbReference>
<feature type="compositionally biased region" description="Low complexity" evidence="6">
    <location>
        <begin position="673"/>
        <end position="720"/>
    </location>
</feature>
<feature type="compositionally biased region" description="Low complexity" evidence="6">
    <location>
        <begin position="461"/>
        <end position="475"/>
    </location>
</feature>
<evidence type="ECO:0000256" key="4">
    <source>
        <dbReference type="ARBA" id="ARBA00023002"/>
    </source>
</evidence>
<feature type="compositionally biased region" description="Low complexity" evidence="6">
    <location>
        <begin position="309"/>
        <end position="327"/>
    </location>
</feature>
<dbReference type="SMART" id="SM00702">
    <property type="entry name" value="P4Hc"/>
    <property type="match status" value="1"/>
</dbReference>
<organism evidence="8 9">
    <name type="scientific">Symbiodinium natans</name>
    <dbReference type="NCBI Taxonomy" id="878477"/>
    <lineage>
        <taxon>Eukaryota</taxon>
        <taxon>Sar</taxon>
        <taxon>Alveolata</taxon>
        <taxon>Dinophyceae</taxon>
        <taxon>Suessiales</taxon>
        <taxon>Symbiodiniaceae</taxon>
        <taxon>Symbiodinium</taxon>
    </lineage>
</organism>
<dbReference type="SUPFAM" id="SSF51197">
    <property type="entry name" value="Clavaminate synthase-like"/>
    <property type="match status" value="1"/>
</dbReference>
<proteinExistence type="predicted"/>
<feature type="region of interest" description="Disordered" evidence="6">
    <location>
        <begin position="132"/>
        <end position="730"/>
    </location>
</feature>
<dbReference type="OrthoDB" id="429642at2759"/>
<keyword evidence="2" id="KW-0479">Metal-binding</keyword>
<dbReference type="InterPro" id="IPR050600">
    <property type="entry name" value="SETD3_SETD6_MTase"/>
</dbReference>
<feature type="compositionally biased region" description="Low complexity" evidence="6">
    <location>
        <begin position="626"/>
        <end position="637"/>
    </location>
</feature>
<dbReference type="GO" id="GO:0051213">
    <property type="term" value="F:dioxygenase activity"/>
    <property type="evidence" value="ECO:0007669"/>
    <property type="project" value="UniProtKB-KW"/>
</dbReference>
<dbReference type="InterPro" id="IPR005123">
    <property type="entry name" value="Oxoglu/Fe-dep_dioxygenase_dom"/>
</dbReference>
<dbReference type="GO" id="GO:0016705">
    <property type="term" value="F:oxidoreductase activity, acting on paired donors, with incorporation or reduction of molecular oxygen"/>
    <property type="evidence" value="ECO:0007669"/>
    <property type="project" value="InterPro"/>
</dbReference>
<name>A0A812QFR0_9DINO</name>
<gene>
    <name evidence="8" type="ORF">SNAT2548_LOCUS21208</name>
</gene>
<dbReference type="SUPFAM" id="SSF82199">
    <property type="entry name" value="SET domain"/>
    <property type="match status" value="1"/>
</dbReference>
<dbReference type="CDD" id="cd10527">
    <property type="entry name" value="SET_LSMT"/>
    <property type="match status" value="1"/>
</dbReference>
<feature type="compositionally biased region" description="Basic and acidic residues" evidence="6">
    <location>
        <begin position="51"/>
        <end position="61"/>
    </location>
</feature>
<reference evidence="8" key="1">
    <citation type="submission" date="2021-02" db="EMBL/GenBank/DDBJ databases">
        <authorList>
            <person name="Dougan E. K."/>
            <person name="Rhodes N."/>
            <person name="Thang M."/>
            <person name="Chan C."/>
        </authorList>
    </citation>
    <scope>NUCLEOTIDE SEQUENCE</scope>
</reference>
<feature type="compositionally biased region" description="Basic and acidic residues" evidence="6">
    <location>
        <begin position="496"/>
        <end position="510"/>
    </location>
</feature>
<dbReference type="InterPro" id="IPR044862">
    <property type="entry name" value="Pro_4_hyd_alph_FE2OG_OXY"/>
</dbReference>
<keyword evidence="9" id="KW-1185">Reference proteome</keyword>
<feature type="compositionally biased region" description="Low complexity" evidence="6">
    <location>
        <begin position="250"/>
        <end position="268"/>
    </location>
</feature>
<dbReference type="Pfam" id="PF13640">
    <property type="entry name" value="2OG-FeII_Oxy_3"/>
    <property type="match status" value="1"/>
</dbReference>
<dbReference type="Gene3D" id="2.60.120.620">
    <property type="entry name" value="q2cbj1_9rhob like domain"/>
    <property type="match status" value="1"/>
</dbReference>
<feature type="compositionally biased region" description="Pro residues" evidence="6">
    <location>
        <begin position="1042"/>
        <end position="1062"/>
    </location>
</feature>
<dbReference type="InterPro" id="IPR006620">
    <property type="entry name" value="Pro_4_hyd_alph"/>
</dbReference>
<comment type="cofactor">
    <cofactor evidence="1">
        <name>L-ascorbate</name>
        <dbReference type="ChEBI" id="CHEBI:38290"/>
    </cofactor>
</comment>
<keyword evidence="4" id="KW-0560">Oxidoreductase</keyword>
<evidence type="ECO:0000256" key="3">
    <source>
        <dbReference type="ARBA" id="ARBA00022964"/>
    </source>
</evidence>
<feature type="domain" description="Fe2OG dioxygenase" evidence="7">
    <location>
        <begin position="2159"/>
        <end position="2267"/>
    </location>
</feature>
<dbReference type="Gene3D" id="3.90.1410.10">
    <property type="entry name" value="set domain protein methyltransferase, domain 1"/>
    <property type="match status" value="1"/>
</dbReference>
<dbReference type="EMBL" id="CAJNDS010002239">
    <property type="protein sequence ID" value="CAE7388975.1"/>
    <property type="molecule type" value="Genomic_DNA"/>
</dbReference>
<feature type="region of interest" description="Disordered" evidence="6">
    <location>
        <begin position="43"/>
        <end position="69"/>
    </location>
</feature>
<evidence type="ECO:0000313" key="8">
    <source>
        <dbReference type="EMBL" id="CAE7388975.1"/>
    </source>
</evidence>
<evidence type="ECO:0000256" key="5">
    <source>
        <dbReference type="ARBA" id="ARBA00023004"/>
    </source>
</evidence>
<dbReference type="GO" id="GO:0031418">
    <property type="term" value="F:L-ascorbic acid binding"/>
    <property type="evidence" value="ECO:0007669"/>
    <property type="project" value="InterPro"/>
</dbReference>